<protein>
    <submittedName>
        <fullName evidence="2">Uncharacterized protein</fullName>
    </submittedName>
</protein>
<evidence type="ECO:0000313" key="3">
    <source>
        <dbReference type="Proteomes" id="UP000483820"/>
    </source>
</evidence>
<dbReference type="RefSeq" id="XP_053590121.1">
    <property type="nucleotide sequence ID" value="XM_053725927.1"/>
</dbReference>
<organism evidence="2 3">
    <name type="scientific">Caenorhabditis remanei</name>
    <name type="common">Caenorhabditis vulgaris</name>
    <dbReference type="NCBI Taxonomy" id="31234"/>
    <lineage>
        <taxon>Eukaryota</taxon>
        <taxon>Metazoa</taxon>
        <taxon>Ecdysozoa</taxon>
        <taxon>Nematoda</taxon>
        <taxon>Chromadorea</taxon>
        <taxon>Rhabditida</taxon>
        <taxon>Rhabditina</taxon>
        <taxon>Rhabditomorpha</taxon>
        <taxon>Rhabditoidea</taxon>
        <taxon>Rhabditidae</taxon>
        <taxon>Peloderinae</taxon>
        <taxon>Caenorhabditis</taxon>
    </lineage>
</organism>
<dbReference type="EMBL" id="WUAV01000002">
    <property type="protein sequence ID" value="KAF1767035.1"/>
    <property type="molecule type" value="Genomic_DNA"/>
</dbReference>
<name>A0A6A5HHS6_CAERE</name>
<dbReference type="Proteomes" id="UP000483820">
    <property type="component" value="Chromosome II"/>
</dbReference>
<dbReference type="KEGG" id="crq:GCK72_006993"/>
<dbReference type="CTD" id="78774281"/>
<reference evidence="2 3" key="1">
    <citation type="submission" date="2019-12" db="EMBL/GenBank/DDBJ databases">
        <title>Chromosome-level assembly of the Caenorhabditis remanei genome.</title>
        <authorList>
            <person name="Teterina A.A."/>
            <person name="Willis J.H."/>
            <person name="Phillips P.C."/>
        </authorList>
    </citation>
    <scope>NUCLEOTIDE SEQUENCE [LARGE SCALE GENOMIC DNA]</scope>
    <source>
        <strain evidence="2 3">PX506</strain>
        <tissue evidence="2">Whole organism</tissue>
    </source>
</reference>
<evidence type="ECO:0000313" key="2">
    <source>
        <dbReference type="EMBL" id="KAF1767035.1"/>
    </source>
</evidence>
<dbReference type="GeneID" id="78774281"/>
<sequence length="186" mass="21076">MSTQPEIVPVQEEVQEDAAIPPIVEKKTRGPATQPNKATLRFQLKEAQELLVIRDEEMRILADQLVDREADVEQFEMNLTNTYQINKGLRKLISDGSEVVAHMKKAAKTAAKKERIMKRKLVEAEAEATLLKKDNRKLKKGKKRMEEKIKELEEKVGKGSMEGMEDPTNVLQSKENSSSNSKTMEA</sequence>
<dbReference type="AlphaFoldDB" id="A0A6A5HHS6"/>
<proteinExistence type="predicted"/>
<accession>A0A6A5HHS6</accession>
<feature type="region of interest" description="Disordered" evidence="1">
    <location>
        <begin position="152"/>
        <end position="186"/>
    </location>
</feature>
<comment type="caution">
    <text evidence="2">The sequence shown here is derived from an EMBL/GenBank/DDBJ whole genome shotgun (WGS) entry which is preliminary data.</text>
</comment>
<feature type="compositionally biased region" description="Polar residues" evidence="1">
    <location>
        <begin position="169"/>
        <end position="186"/>
    </location>
</feature>
<gene>
    <name evidence="2" type="ORF">GCK72_006993</name>
</gene>
<evidence type="ECO:0000256" key="1">
    <source>
        <dbReference type="SAM" id="MobiDB-lite"/>
    </source>
</evidence>